<organism evidence="1 2">
    <name type="scientific">Brassica cretica</name>
    <name type="common">Mustard</name>
    <dbReference type="NCBI Taxonomy" id="69181"/>
    <lineage>
        <taxon>Eukaryota</taxon>
        <taxon>Viridiplantae</taxon>
        <taxon>Streptophyta</taxon>
        <taxon>Embryophyta</taxon>
        <taxon>Tracheophyta</taxon>
        <taxon>Spermatophyta</taxon>
        <taxon>Magnoliopsida</taxon>
        <taxon>eudicotyledons</taxon>
        <taxon>Gunneridae</taxon>
        <taxon>Pentapetalae</taxon>
        <taxon>rosids</taxon>
        <taxon>malvids</taxon>
        <taxon>Brassicales</taxon>
        <taxon>Brassicaceae</taxon>
        <taxon>Brassiceae</taxon>
        <taxon>Brassica</taxon>
    </lineage>
</organism>
<dbReference type="AlphaFoldDB" id="A0A8S9S2I2"/>
<name>A0A8S9S2I2_BRACR</name>
<evidence type="ECO:0000313" key="2">
    <source>
        <dbReference type="Proteomes" id="UP000712600"/>
    </source>
</evidence>
<comment type="caution">
    <text evidence="1">The sequence shown here is derived from an EMBL/GenBank/DDBJ whole genome shotgun (WGS) entry which is preliminary data.</text>
</comment>
<gene>
    <name evidence="1" type="ORF">F2Q69_00030202</name>
</gene>
<reference evidence="1" key="1">
    <citation type="submission" date="2019-12" db="EMBL/GenBank/DDBJ databases">
        <title>Genome sequencing and annotation of Brassica cretica.</title>
        <authorList>
            <person name="Studholme D.J."/>
            <person name="Sarris P."/>
        </authorList>
    </citation>
    <scope>NUCLEOTIDE SEQUENCE</scope>
    <source>
        <strain evidence="1">PFS-109/04</strain>
        <tissue evidence="1">Leaf</tissue>
    </source>
</reference>
<sequence>MFSDSKLCGVYSFHRAGSGGCGRSNKVLVSFGKEEQRRLLPVVCEMMADLRQVLVAQYPYPGAISIFVYRNFWSRDGVRT</sequence>
<dbReference type="Proteomes" id="UP000712600">
    <property type="component" value="Unassembled WGS sequence"/>
</dbReference>
<evidence type="ECO:0000313" key="1">
    <source>
        <dbReference type="EMBL" id="KAF3586933.1"/>
    </source>
</evidence>
<protein>
    <submittedName>
        <fullName evidence="1">Uncharacterized protein</fullName>
    </submittedName>
</protein>
<proteinExistence type="predicted"/>
<dbReference type="EMBL" id="QGKX02000088">
    <property type="protein sequence ID" value="KAF3586933.1"/>
    <property type="molecule type" value="Genomic_DNA"/>
</dbReference>
<accession>A0A8S9S2I2</accession>